<reference evidence="3" key="1">
    <citation type="submission" date="2022-04" db="EMBL/GenBank/DDBJ databases">
        <title>Whole genome sequence of Sphaerotilus sp. FB-5.</title>
        <authorList>
            <person name="Takeda M."/>
            <person name="Narihara S."/>
            <person name="Akimoto M."/>
            <person name="Akimoto R."/>
            <person name="Nishiyashiki S."/>
            <person name="Murakami T."/>
        </authorList>
    </citation>
    <scope>NUCLEOTIDE SEQUENCE</scope>
    <source>
        <strain evidence="3">FB-5</strain>
    </source>
</reference>
<dbReference type="CDD" id="cd04301">
    <property type="entry name" value="NAT_SF"/>
    <property type="match status" value="1"/>
</dbReference>
<dbReference type="Proteomes" id="UP001057498">
    <property type="component" value="Chromosome"/>
</dbReference>
<sequence>MSHTEELLRRSDFRFAHRLRVRWVEVDLQHIVFNGHYLMYFDTAIADYWRALGLPYQASMQQLGGDLYVRKATVEYHASARYDEQLEVAIRCQHIGNSSIRFVCAIFRAEQLLISGELVYVFADPATQTSRPVPLALRETLLGYEAGEAMVEVRTGGWAELRDSAGPIRTEVFVQEQQIPAELEWDEADATCLHAVAFNRLGMPLATGRLLPAEHGAAKIGRMAVIAPMRGSQVGRQVLEALIDAARLRGDCEVVLHAQRSAIGFYHRAGFSDRGAPFEEAGIPHQEMVRGL</sequence>
<evidence type="ECO:0000313" key="4">
    <source>
        <dbReference type="Proteomes" id="UP001057498"/>
    </source>
</evidence>
<dbReference type="InterPro" id="IPR006684">
    <property type="entry name" value="YbgC/YbaW"/>
</dbReference>
<dbReference type="InterPro" id="IPR006683">
    <property type="entry name" value="Thioestr_dom"/>
</dbReference>
<dbReference type="RefSeq" id="WP_251973532.1">
    <property type="nucleotide sequence ID" value="NZ_AP025730.1"/>
</dbReference>
<organism evidence="3 4">
    <name type="scientific">Sphaerotilus microaerophilus</name>
    <dbReference type="NCBI Taxonomy" id="2914710"/>
    <lineage>
        <taxon>Bacteria</taxon>
        <taxon>Pseudomonadati</taxon>
        <taxon>Pseudomonadota</taxon>
        <taxon>Betaproteobacteria</taxon>
        <taxon>Burkholderiales</taxon>
        <taxon>Sphaerotilaceae</taxon>
        <taxon>Sphaerotilus</taxon>
    </lineage>
</organism>
<dbReference type="PANTHER" id="PTHR13355:SF11">
    <property type="entry name" value="GLUCOSAMINE 6-PHOSPHATE N-ACETYLTRANSFERASE"/>
    <property type="match status" value="1"/>
</dbReference>
<accession>A0ABN6PNC9</accession>
<protein>
    <recommendedName>
        <fullName evidence="2">N-acetyltransferase domain-containing protein</fullName>
    </recommendedName>
</protein>
<dbReference type="InterPro" id="IPR029069">
    <property type="entry name" value="HotDog_dom_sf"/>
</dbReference>
<dbReference type="NCBIfam" id="TIGR00051">
    <property type="entry name" value="YbgC/FadM family acyl-CoA thioesterase"/>
    <property type="match status" value="1"/>
</dbReference>
<keyword evidence="1" id="KW-0378">Hydrolase</keyword>
<dbReference type="SUPFAM" id="SSF54637">
    <property type="entry name" value="Thioesterase/thiol ester dehydrase-isomerase"/>
    <property type="match status" value="1"/>
</dbReference>
<evidence type="ECO:0000259" key="2">
    <source>
        <dbReference type="PROSITE" id="PS51186"/>
    </source>
</evidence>
<dbReference type="Gene3D" id="3.40.630.30">
    <property type="match status" value="1"/>
</dbReference>
<dbReference type="InterPro" id="IPR016181">
    <property type="entry name" value="Acyl_CoA_acyltransferase"/>
</dbReference>
<dbReference type="Pfam" id="PF03061">
    <property type="entry name" value="4HBT"/>
    <property type="match status" value="1"/>
</dbReference>
<dbReference type="InterPro" id="IPR039143">
    <property type="entry name" value="GNPNAT1-like"/>
</dbReference>
<evidence type="ECO:0000256" key="1">
    <source>
        <dbReference type="ARBA" id="ARBA00022801"/>
    </source>
</evidence>
<dbReference type="EMBL" id="AP025730">
    <property type="protein sequence ID" value="BDI05508.1"/>
    <property type="molecule type" value="Genomic_DNA"/>
</dbReference>
<proteinExistence type="predicted"/>
<dbReference type="PROSITE" id="PS51186">
    <property type="entry name" value="GNAT"/>
    <property type="match status" value="1"/>
</dbReference>
<dbReference type="Gene3D" id="3.10.129.10">
    <property type="entry name" value="Hotdog Thioesterase"/>
    <property type="match status" value="1"/>
</dbReference>
<evidence type="ECO:0000313" key="3">
    <source>
        <dbReference type="EMBL" id="BDI05508.1"/>
    </source>
</evidence>
<name>A0ABN6PNC9_9BURK</name>
<dbReference type="CDD" id="cd00586">
    <property type="entry name" value="4HBT"/>
    <property type="match status" value="1"/>
</dbReference>
<dbReference type="PANTHER" id="PTHR13355">
    <property type="entry name" value="GLUCOSAMINE 6-PHOSPHATE N-ACETYLTRANSFERASE"/>
    <property type="match status" value="1"/>
</dbReference>
<dbReference type="SUPFAM" id="SSF55729">
    <property type="entry name" value="Acyl-CoA N-acyltransferases (Nat)"/>
    <property type="match status" value="1"/>
</dbReference>
<dbReference type="Pfam" id="PF13673">
    <property type="entry name" value="Acetyltransf_10"/>
    <property type="match status" value="1"/>
</dbReference>
<dbReference type="InterPro" id="IPR000182">
    <property type="entry name" value="GNAT_dom"/>
</dbReference>
<feature type="domain" description="N-acetyltransferase" evidence="2">
    <location>
        <begin position="151"/>
        <end position="292"/>
    </location>
</feature>
<gene>
    <name evidence="3" type="ORF">CATMQ487_24780</name>
</gene>
<keyword evidence="4" id="KW-1185">Reference proteome</keyword>